<protein>
    <recommendedName>
        <fullName evidence="3">DUF932 domain-containing protein</fullName>
    </recommendedName>
</protein>
<comment type="caution">
    <text evidence="1">The sequence shown here is derived from an EMBL/GenBank/DDBJ whole genome shotgun (WGS) entry which is preliminary data.</text>
</comment>
<evidence type="ECO:0000313" key="2">
    <source>
        <dbReference type="Proteomes" id="UP001379235"/>
    </source>
</evidence>
<sequence length="247" mass="27886">MTLVLHAGANPIDLDGLRALQTPEPTATHFPLAHFDLVNMVVYALNYFGHEVVSQEFGVTPDGMKMYGQLTLKSDYGDYTDLVGLANSNNKTVPVSLGFGSNCFVCDNSAFVAETVVRRKHTANSKRQLPGIIAEIIEPLKLQRQSQFKQFEAYKHTSLTDEQADHIIMEMYRRGIINTTRIPEVLDQWENPTCDYGPKTVYRLFNGATWSLKPKVMEQPRLTQELHQLMDGLVEYDPNQLLLLPAN</sequence>
<proteinExistence type="predicted"/>
<reference evidence="1 2" key="1">
    <citation type="submission" date="2024-03" db="EMBL/GenBank/DDBJ databases">
        <authorList>
            <person name="Jo J.-H."/>
        </authorList>
    </citation>
    <scope>NUCLEOTIDE SEQUENCE [LARGE SCALE GENOMIC DNA]</scope>
    <source>
        <strain evidence="1 2">AS3R-12</strain>
    </source>
</reference>
<dbReference type="RefSeq" id="WP_339968671.1">
    <property type="nucleotide sequence ID" value="NZ_JBBHJY010000009.1"/>
</dbReference>
<organism evidence="1 2">
    <name type="scientific">Novosphingobium aquae</name>
    <dbReference type="NCBI Taxonomy" id="3133435"/>
    <lineage>
        <taxon>Bacteria</taxon>
        <taxon>Pseudomonadati</taxon>
        <taxon>Pseudomonadota</taxon>
        <taxon>Alphaproteobacteria</taxon>
        <taxon>Sphingomonadales</taxon>
        <taxon>Sphingomonadaceae</taxon>
        <taxon>Novosphingobium</taxon>
    </lineage>
</organism>
<dbReference type="Proteomes" id="UP001379235">
    <property type="component" value="Unassembled WGS sequence"/>
</dbReference>
<accession>A0ABU8SBU1</accession>
<evidence type="ECO:0000313" key="1">
    <source>
        <dbReference type="EMBL" id="MEJ6011426.1"/>
    </source>
</evidence>
<name>A0ABU8SBU1_9SPHN</name>
<gene>
    <name evidence="1" type="ORF">WG900_16030</name>
</gene>
<keyword evidence="2" id="KW-1185">Reference proteome</keyword>
<evidence type="ECO:0008006" key="3">
    <source>
        <dbReference type="Google" id="ProtNLM"/>
    </source>
</evidence>
<dbReference type="EMBL" id="JBBHJY010000009">
    <property type="protein sequence ID" value="MEJ6011426.1"/>
    <property type="molecule type" value="Genomic_DNA"/>
</dbReference>